<feature type="transmembrane region" description="Helical" evidence="1">
    <location>
        <begin position="44"/>
        <end position="66"/>
    </location>
</feature>
<proteinExistence type="predicted"/>
<evidence type="ECO:0000313" key="2">
    <source>
        <dbReference type="EMBL" id="MFC5501009.1"/>
    </source>
</evidence>
<keyword evidence="1" id="KW-1133">Transmembrane helix</keyword>
<keyword evidence="1" id="KW-0472">Membrane</keyword>
<comment type="caution">
    <text evidence="2">The sequence shown here is derived from an EMBL/GenBank/DDBJ whole genome shotgun (WGS) entry which is preliminary data.</text>
</comment>
<accession>A0ABW0NQ43</accession>
<feature type="transmembrane region" description="Helical" evidence="1">
    <location>
        <begin position="104"/>
        <end position="121"/>
    </location>
</feature>
<feature type="transmembrane region" description="Helical" evidence="1">
    <location>
        <begin position="73"/>
        <end position="98"/>
    </location>
</feature>
<gene>
    <name evidence="2" type="ORF">ACFPJ4_02010</name>
</gene>
<keyword evidence="1" id="KW-0812">Transmembrane</keyword>
<dbReference type="RefSeq" id="WP_386738615.1">
    <property type="nucleotide sequence ID" value="NZ_JBHSMG010000001.1"/>
</dbReference>
<sequence length="133" mass="13207">MQQMSSPADPESLGFGATALSCVFAGLAGVVVGVITTFTHEQLAPWGLVAGLAIVAALVGGFRLVFDSRVVGAAAALGVIGASFVLTLPGAGGAALALRSALDWAWLAGPAILSAIVVASPRRRSRGPLPSAE</sequence>
<dbReference type="EMBL" id="JBHSMG010000001">
    <property type="protein sequence ID" value="MFC5501009.1"/>
    <property type="molecule type" value="Genomic_DNA"/>
</dbReference>
<reference evidence="3" key="1">
    <citation type="journal article" date="2019" name="Int. J. Syst. Evol. Microbiol.">
        <title>The Global Catalogue of Microorganisms (GCM) 10K type strain sequencing project: providing services to taxonomists for standard genome sequencing and annotation.</title>
        <authorList>
            <consortium name="The Broad Institute Genomics Platform"/>
            <consortium name="The Broad Institute Genome Sequencing Center for Infectious Disease"/>
            <person name="Wu L."/>
            <person name="Ma J."/>
        </authorList>
    </citation>
    <scope>NUCLEOTIDE SEQUENCE [LARGE SCALE GENOMIC DNA]</scope>
    <source>
        <strain evidence="3">CGMCC 4.6997</strain>
    </source>
</reference>
<keyword evidence="3" id="KW-1185">Reference proteome</keyword>
<protein>
    <recommendedName>
        <fullName evidence="4">Histidinol dehydrogenase</fullName>
    </recommendedName>
</protein>
<evidence type="ECO:0000256" key="1">
    <source>
        <dbReference type="SAM" id="Phobius"/>
    </source>
</evidence>
<feature type="transmembrane region" description="Helical" evidence="1">
    <location>
        <begin position="12"/>
        <end position="38"/>
    </location>
</feature>
<organism evidence="2 3">
    <name type="scientific">Lysinimonas soli</name>
    <dbReference type="NCBI Taxonomy" id="1074233"/>
    <lineage>
        <taxon>Bacteria</taxon>
        <taxon>Bacillati</taxon>
        <taxon>Actinomycetota</taxon>
        <taxon>Actinomycetes</taxon>
        <taxon>Micrococcales</taxon>
        <taxon>Microbacteriaceae</taxon>
        <taxon>Lysinimonas</taxon>
    </lineage>
</organism>
<evidence type="ECO:0008006" key="4">
    <source>
        <dbReference type="Google" id="ProtNLM"/>
    </source>
</evidence>
<dbReference type="Proteomes" id="UP001596039">
    <property type="component" value="Unassembled WGS sequence"/>
</dbReference>
<evidence type="ECO:0000313" key="3">
    <source>
        <dbReference type="Proteomes" id="UP001596039"/>
    </source>
</evidence>
<name>A0ABW0NQ43_9MICO</name>